<dbReference type="EC" id="3.4.21.53" evidence="1"/>
<feature type="domain" description="Lon proteolytic" evidence="3">
    <location>
        <begin position="229"/>
        <end position="336"/>
    </location>
</feature>
<dbReference type="GO" id="GO:0004252">
    <property type="term" value="F:serine-type endopeptidase activity"/>
    <property type="evidence" value="ECO:0007669"/>
    <property type="project" value="UniProtKB-UniRule"/>
</dbReference>
<feature type="active site" evidence="1">
    <location>
        <position position="279"/>
    </location>
</feature>
<dbReference type="Gene3D" id="3.30.230.10">
    <property type="match status" value="1"/>
</dbReference>
<evidence type="ECO:0000259" key="2">
    <source>
        <dbReference type="PROSITE" id="PS50106"/>
    </source>
</evidence>
<dbReference type="Pfam" id="PF13180">
    <property type="entry name" value="PDZ_2"/>
    <property type="match status" value="1"/>
</dbReference>
<dbReference type="InterPro" id="IPR020568">
    <property type="entry name" value="Ribosomal_Su5_D2-typ_SF"/>
</dbReference>
<dbReference type="NCBIfam" id="NF041438">
    <property type="entry name" value="SepM_fam_S16"/>
    <property type="match status" value="1"/>
</dbReference>
<dbReference type="GO" id="GO:0004176">
    <property type="term" value="F:ATP-dependent peptidase activity"/>
    <property type="evidence" value="ECO:0007669"/>
    <property type="project" value="UniProtKB-UniRule"/>
</dbReference>
<dbReference type="InterPro" id="IPR014721">
    <property type="entry name" value="Ribsml_uS5_D2-typ_fold_subgr"/>
</dbReference>
<comment type="catalytic activity">
    <reaction evidence="1">
        <text>Hydrolysis of proteins in presence of ATP.</text>
        <dbReference type="EC" id="3.4.21.53"/>
    </reaction>
</comment>
<dbReference type="Proteomes" id="UP000031014">
    <property type="component" value="Unassembled WGS sequence"/>
</dbReference>
<sequence>MSRKKSIALSILAAILLMASALYYLPYYVTKPGMAKELEPIVEVEDGYDEKGSFMLTTVRMGRANIYAYIIAKLSKYQEIYPVEDIRADNESDEEYNIRQLHMMDNSKTSAIEVAYKKAGKPVNYTYKGVYVLRIMEGMPAEGKLMPGDLVFRVDDNDFESSEEFIEYVSSKKPGDTVELSYKRNGKSNSVKIPLMALDDGSDRPVVGIQLVDDKEIDVEPDVTVQSDEIGGPSAGLMFSLEIYNQLIVEDLTKGYEIAGTGTMSSDGTVGRIGGIQQKVVAADKAGAEIFLAPFEKGVKGSNYEEALIAAKDIETEMKIVPVDTFEEAVSYLENLKEKSS</sequence>
<keyword evidence="1 4" id="KW-0645">Protease</keyword>
<gene>
    <name evidence="4" type="ORF">SAMD00020551_1839</name>
</gene>
<evidence type="ECO:0000313" key="5">
    <source>
        <dbReference type="Proteomes" id="UP000031014"/>
    </source>
</evidence>
<dbReference type="PANTHER" id="PTHR10046">
    <property type="entry name" value="ATP DEPENDENT LON PROTEASE FAMILY MEMBER"/>
    <property type="match status" value="1"/>
</dbReference>
<feature type="domain" description="PDZ" evidence="2">
    <location>
        <begin position="111"/>
        <end position="161"/>
    </location>
</feature>
<dbReference type="RefSeq" id="WP_041965523.1">
    <property type="nucleotide sequence ID" value="NZ_BASE01000040.1"/>
</dbReference>
<dbReference type="Gene3D" id="2.30.42.10">
    <property type="match status" value="1"/>
</dbReference>
<feature type="active site" evidence="1">
    <location>
        <position position="234"/>
    </location>
</feature>
<organism evidence="4 5">
    <name type="scientific">Mesobacillus selenatarsenatis (strain DSM 18680 / JCM 14380 / FERM P-15431 / SF-1)</name>
    <dbReference type="NCBI Taxonomy" id="1321606"/>
    <lineage>
        <taxon>Bacteria</taxon>
        <taxon>Bacillati</taxon>
        <taxon>Bacillota</taxon>
        <taxon>Bacilli</taxon>
        <taxon>Bacillales</taxon>
        <taxon>Bacillaceae</taxon>
        <taxon>Mesobacillus</taxon>
    </lineage>
</organism>
<dbReference type="Pfam" id="PF05362">
    <property type="entry name" value="Lon_C"/>
    <property type="match status" value="1"/>
</dbReference>
<dbReference type="GO" id="GO:0006508">
    <property type="term" value="P:proteolysis"/>
    <property type="evidence" value="ECO:0007669"/>
    <property type="project" value="UniProtKB-KW"/>
</dbReference>
<dbReference type="STRING" id="1321606.SAMD00020551_1839"/>
<evidence type="ECO:0000259" key="3">
    <source>
        <dbReference type="PROSITE" id="PS51786"/>
    </source>
</evidence>
<name>A0A0A8X175_MESS1</name>
<dbReference type="PROSITE" id="PS51786">
    <property type="entry name" value="LON_PROTEOLYTIC"/>
    <property type="match status" value="1"/>
</dbReference>
<dbReference type="EMBL" id="BASE01000040">
    <property type="protein sequence ID" value="GAM13693.1"/>
    <property type="molecule type" value="Genomic_DNA"/>
</dbReference>
<comment type="caution">
    <text evidence="4">The sequence shown here is derived from an EMBL/GenBank/DDBJ whole genome shotgun (WGS) entry which is preliminary data.</text>
</comment>
<dbReference type="SUPFAM" id="SSF54211">
    <property type="entry name" value="Ribosomal protein S5 domain 2-like"/>
    <property type="match status" value="1"/>
</dbReference>
<keyword evidence="5" id="KW-1185">Reference proteome</keyword>
<dbReference type="GO" id="GO:0030163">
    <property type="term" value="P:protein catabolic process"/>
    <property type="evidence" value="ECO:0007669"/>
    <property type="project" value="InterPro"/>
</dbReference>
<dbReference type="InterPro" id="IPR027065">
    <property type="entry name" value="Lon_Prtase"/>
</dbReference>
<proteinExistence type="inferred from homology"/>
<dbReference type="PROSITE" id="PS50106">
    <property type="entry name" value="PDZ"/>
    <property type="match status" value="1"/>
</dbReference>
<comment type="similarity">
    <text evidence="1">Belongs to the peptidase S16 family.</text>
</comment>
<accession>A0A0A8X175</accession>
<keyword evidence="1" id="KW-0378">Hydrolase</keyword>
<dbReference type="InterPro" id="IPR036034">
    <property type="entry name" value="PDZ_sf"/>
</dbReference>
<dbReference type="SMART" id="SM00228">
    <property type="entry name" value="PDZ"/>
    <property type="match status" value="1"/>
</dbReference>
<dbReference type="AlphaFoldDB" id="A0A0A8X175"/>
<reference evidence="4 5" key="1">
    <citation type="submission" date="2013-06" db="EMBL/GenBank/DDBJ databases">
        <title>Whole genome shotgun sequence of Bacillus selenatarsenatis SF-1.</title>
        <authorList>
            <person name="Kuroda M."/>
            <person name="Sei K."/>
            <person name="Yamashita M."/>
            <person name="Ike M."/>
        </authorList>
    </citation>
    <scope>NUCLEOTIDE SEQUENCE [LARGE SCALE GENOMIC DNA]</scope>
    <source>
        <strain evidence="4 5">SF-1</strain>
    </source>
</reference>
<dbReference type="GO" id="GO:0005524">
    <property type="term" value="F:ATP binding"/>
    <property type="evidence" value="ECO:0007669"/>
    <property type="project" value="InterPro"/>
</dbReference>
<dbReference type="OrthoDB" id="2356897at2"/>
<evidence type="ECO:0000256" key="1">
    <source>
        <dbReference type="PROSITE-ProRule" id="PRU01122"/>
    </source>
</evidence>
<evidence type="ECO:0000313" key="4">
    <source>
        <dbReference type="EMBL" id="GAM13693.1"/>
    </source>
</evidence>
<dbReference type="InterPro" id="IPR008269">
    <property type="entry name" value="Lon_proteolytic"/>
</dbReference>
<dbReference type="SUPFAM" id="SSF50156">
    <property type="entry name" value="PDZ domain-like"/>
    <property type="match status" value="1"/>
</dbReference>
<keyword evidence="1" id="KW-0720">Serine protease</keyword>
<dbReference type="InterPro" id="IPR001478">
    <property type="entry name" value="PDZ"/>
</dbReference>
<protein>
    <recommendedName>
        <fullName evidence="1">endopeptidase La</fullName>
        <ecNumber evidence="1">3.4.21.53</ecNumber>
    </recommendedName>
</protein>